<proteinExistence type="predicted"/>
<dbReference type="AlphaFoldDB" id="A0A843UMZ9"/>
<sequence length="91" mass="10538">MGYKQQGIWPLISQLKNLASNDIDAKLLNSRTKGIIPYLRTRLNLLNSPDPHRILRELLRQLHHVPAFPWPIRHRLTFHVGVNMNVANQTA</sequence>
<dbReference type="Proteomes" id="UP000652761">
    <property type="component" value="Unassembled WGS sequence"/>
</dbReference>
<evidence type="ECO:0000313" key="2">
    <source>
        <dbReference type="Proteomes" id="UP000652761"/>
    </source>
</evidence>
<accession>A0A843UMZ9</accession>
<organism evidence="1 2">
    <name type="scientific">Colocasia esculenta</name>
    <name type="common">Wild taro</name>
    <name type="synonym">Arum esculentum</name>
    <dbReference type="NCBI Taxonomy" id="4460"/>
    <lineage>
        <taxon>Eukaryota</taxon>
        <taxon>Viridiplantae</taxon>
        <taxon>Streptophyta</taxon>
        <taxon>Embryophyta</taxon>
        <taxon>Tracheophyta</taxon>
        <taxon>Spermatophyta</taxon>
        <taxon>Magnoliopsida</taxon>
        <taxon>Liliopsida</taxon>
        <taxon>Araceae</taxon>
        <taxon>Aroideae</taxon>
        <taxon>Colocasieae</taxon>
        <taxon>Colocasia</taxon>
    </lineage>
</organism>
<name>A0A843UMZ9_COLES</name>
<gene>
    <name evidence="1" type="ORF">Taro_013713</name>
</gene>
<comment type="caution">
    <text evidence="1">The sequence shown here is derived from an EMBL/GenBank/DDBJ whole genome shotgun (WGS) entry which is preliminary data.</text>
</comment>
<protein>
    <submittedName>
        <fullName evidence="1">Uncharacterized protein</fullName>
    </submittedName>
</protein>
<evidence type="ECO:0000313" key="1">
    <source>
        <dbReference type="EMBL" id="MQL81259.1"/>
    </source>
</evidence>
<reference evidence="1" key="1">
    <citation type="submission" date="2017-07" db="EMBL/GenBank/DDBJ databases">
        <title>Taro Niue Genome Assembly and Annotation.</title>
        <authorList>
            <person name="Atibalentja N."/>
            <person name="Keating K."/>
            <person name="Fields C.J."/>
        </authorList>
    </citation>
    <scope>NUCLEOTIDE SEQUENCE</scope>
    <source>
        <strain evidence="1">Niue_2</strain>
        <tissue evidence="1">Leaf</tissue>
    </source>
</reference>
<keyword evidence="2" id="KW-1185">Reference proteome</keyword>
<dbReference type="EMBL" id="NMUH01000556">
    <property type="protein sequence ID" value="MQL81259.1"/>
    <property type="molecule type" value="Genomic_DNA"/>
</dbReference>